<evidence type="ECO:0000313" key="5">
    <source>
        <dbReference type="EMBL" id="ABX30809.1"/>
    </source>
</evidence>
<evidence type="ECO:0000313" key="6">
    <source>
        <dbReference type="Proteomes" id="UP000000789"/>
    </source>
</evidence>
<dbReference type="PRINTS" id="PR00036">
    <property type="entry name" value="HTHLACI"/>
</dbReference>
<evidence type="ECO:0000256" key="2">
    <source>
        <dbReference type="ARBA" id="ARBA00023125"/>
    </source>
</evidence>
<dbReference type="AlphaFoldDB" id="A9BET1"/>
<reference evidence="5" key="1">
    <citation type="submission" date="2007-11" db="EMBL/GenBank/DDBJ databases">
        <title>Complete sequence of Petroga mobilis SJ95.</title>
        <authorList>
            <consortium name="US DOE Joint Genome Institute"/>
            <person name="Copeland A."/>
            <person name="Lucas S."/>
            <person name="Lapidus A."/>
            <person name="Barry K."/>
            <person name="Glavina del Rio T."/>
            <person name="Dalin E."/>
            <person name="Tice H."/>
            <person name="Pitluck S."/>
            <person name="Meincke L."/>
            <person name="Brettin T."/>
            <person name="Bruce D."/>
            <person name="Detter J.C."/>
            <person name="Han C."/>
            <person name="Kuske C.R."/>
            <person name="Schmutz J."/>
            <person name="Larimer F."/>
            <person name="Land M."/>
            <person name="Hauser L."/>
            <person name="Kyrpides N."/>
            <person name="Mikhailova N."/>
            <person name="Noll K."/>
            <person name="Richardson P."/>
        </authorList>
    </citation>
    <scope>NUCLEOTIDE SEQUENCE [LARGE SCALE GENOMIC DNA]</scope>
    <source>
        <strain evidence="5">SJ95</strain>
    </source>
</reference>
<dbReference type="PANTHER" id="PTHR30146:SF24">
    <property type="entry name" value="XYLOSE OPERON REGULATORY PROTEIN"/>
    <property type="match status" value="1"/>
</dbReference>
<dbReference type="Proteomes" id="UP000000789">
    <property type="component" value="Chromosome"/>
</dbReference>
<dbReference type="eggNOG" id="COG1609">
    <property type="taxonomic scope" value="Bacteria"/>
</dbReference>
<dbReference type="InterPro" id="IPR010982">
    <property type="entry name" value="Lambda_DNA-bd_dom_sf"/>
</dbReference>
<proteinExistence type="predicted"/>
<dbReference type="PROSITE" id="PS00356">
    <property type="entry name" value="HTH_LACI_1"/>
    <property type="match status" value="1"/>
</dbReference>
<gene>
    <name evidence="5" type="ordered locus">Pmob_0060</name>
</gene>
<keyword evidence="1" id="KW-0805">Transcription regulation</keyword>
<dbReference type="Pfam" id="PF00356">
    <property type="entry name" value="LacI"/>
    <property type="match status" value="1"/>
</dbReference>
<dbReference type="Gene3D" id="1.10.260.40">
    <property type="entry name" value="lambda repressor-like DNA-binding domains"/>
    <property type="match status" value="1"/>
</dbReference>
<protein>
    <submittedName>
        <fullName evidence="5">Transcriptional regulator, LacI family</fullName>
    </submittedName>
</protein>
<dbReference type="SMART" id="SM00354">
    <property type="entry name" value="HTH_LACI"/>
    <property type="match status" value="1"/>
</dbReference>
<dbReference type="PROSITE" id="PS50932">
    <property type="entry name" value="HTH_LACI_2"/>
    <property type="match status" value="1"/>
</dbReference>
<dbReference type="SUPFAM" id="SSF53822">
    <property type="entry name" value="Periplasmic binding protein-like I"/>
    <property type="match status" value="1"/>
</dbReference>
<dbReference type="Gene3D" id="3.40.50.2300">
    <property type="match status" value="2"/>
</dbReference>
<dbReference type="PANTHER" id="PTHR30146">
    <property type="entry name" value="LACI-RELATED TRANSCRIPTIONAL REPRESSOR"/>
    <property type="match status" value="1"/>
</dbReference>
<evidence type="ECO:0000256" key="3">
    <source>
        <dbReference type="ARBA" id="ARBA00023163"/>
    </source>
</evidence>
<keyword evidence="6" id="KW-1185">Reference proteome</keyword>
<dbReference type="KEGG" id="pmo:Pmob_0060"/>
<dbReference type="Pfam" id="PF13377">
    <property type="entry name" value="Peripla_BP_3"/>
    <property type="match status" value="1"/>
</dbReference>
<accession>A9BET1</accession>
<evidence type="ECO:0000259" key="4">
    <source>
        <dbReference type="PROSITE" id="PS50932"/>
    </source>
</evidence>
<dbReference type="CDD" id="cd01392">
    <property type="entry name" value="HTH_LacI"/>
    <property type="match status" value="1"/>
</dbReference>
<dbReference type="InterPro" id="IPR028082">
    <property type="entry name" value="Peripla_BP_I"/>
</dbReference>
<sequence>MPLNVGLKLRYIYNYDSEVNIVKEKKRNPNPTIKDVARLANVGIATVSRVLNNSEKVSEKTKEKVLEIIEELGYSPNINARTLSSKNINSLSFVTPDMGNEFYGIMYSLLEKKISRNNYRLIVFPLIDQISLEKIKQNTDLIYQTDGVFISSLSVSSIFHNRIPPKKIILIDSYDERFDSVYVDNYQVGKTAAQYLINNSPANSTFYLVTFKELNNEFTSFVFKKRDEGFLEVMEENNKKVKIIYSDLLWDGGYKAIGTLIKRRPRKYSSIFATCDMIGVGVKKYLEEMNMYPKKDYSLIAVDNLPISRLFQLTTIRQPISEMVEIAYEMFVSSMEGREKAEHYKLEAKIVERET</sequence>
<keyword evidence="3" id="KW-0804">Transcription</keyword>
<dbReference type="InterPro" id="IPR000843">
    <property type="entry name" value="HTH_LacI"/>
</dbReference>
<dbReference type="STRING" id="403833.Pmob_0060"/>
<dbReference type="SUPFAM" id="SSF47413">
    <property type="entry name" value="lambda repressor-like DNA-binding domains"/>
    <property type="match status" value="1"/>
</dbReference>
<dbReference type="InterPro" id="IPR046335">
    <property type="entry name" value="LacI/GalR-like_sensor"/>
</dbReference>
<dbReference type="HOGENOM" id="CLU_037628_6_3_0"/>
<feature type="domain" description="HTH lacI-type" evidence="4">
    <location>
        <begin position="31"/>
        <end position="85"/>
    </location>
</feature>
<organism evidence="5 6">
    <name type="scientific">Petrotoga mobilis (strain DSM 10674 / SJ95)</name>
    <dbReference type="NCBI Taxonomy" id="403833"/>
    <lineage>
        <taxon>Bacteria</taxon>
        <taxon>Thermotogati</taxon>
        <taxon>Thermotogota</taxon>
        <taxon>Thermotogae</taxon>
        <taxon>Petrotogales</taxon>
        <taxon>Petrotogaceae</taxon>
        <taxon>Petrotoga</taxon>
    </lineage>
</organism>
<evidence type="ECO:0000256" key="1">
    <source>
        <dbReference type="ARBA" id="ARBA00023015"/>
    </source>
</evidence>
<name>A9BET1_PETMO</name>
<dbReference type="EMBL" id="CP000879">
    <property type="protein sequence ID" value="ABX30809.1"/>
    <property type="molecule type" value="Genomic_DNA"/>
</dbReference>
<dbReference type="GO" id="GO:0003700">
    <property type="term" value="F:DNA-binding transcription factor activity"/>
    <property type="evidence" value="ECO:0007669"/>
    <property type="project" value="TreeGrafter"/>
</dbReference>
<keyword evidence="2" id="KW-0238">DNA-binding</keyword>
<dbReference type="GO" id="GO:0000976">
    <property type="term" value="F:transcription cis-regulatory region binding"/>
    <property type="evidence" value="ECO:0007669"/>
    <property type="project" value="TreeGrafter"/>
</dbReference>